<accession>A0A0S4N558</accession>
<proteinExistence type="predicted"/>
<evidence type="ECO:0000313" key="3">
    <source>
        <dbReference type="Proteomes" id="UP000320623"/>
    </source>
</evidence>
<feature type="coiled-coil region" evidence="1">
    <location>
        <begin position="22"/>
        <end position="90"/>
    </location>
</feature>
<name>A0A0S4N558_9BACT</name>
<dbReference type="RefSeq" id="WP_140944960.1">
    <property type="nucleotide sequence ID" value="NZ_FAOO01000007.1"/>
</dbReference>
<protein>
    <submittedName>
        <fullName evidence="2">Uncharacterized protein</fullName>
    </submittedName>
</protein>
<gene>
    <name evidence="2" type="ORF">JGI1_01216</name>
</gene>
<keyword evidence="1" id="KW-0175">Coiled coil</keyword>
<sequence>MKRINFSERFQRVRSYFKRTSKEEIILLINQAIRELSEIERRTDEIWNHINSLNVKGKKKIYIELAGEELDKISESVERIKELLNKAKGNVKLSHKKEYEIELWI</sequence>
<evidence type="ECO:0000313" key="2">
    <source>
        <dbReference type="EMBL" id="CUU05286.1"/>
    </source>
</evidence>
<keyword evidence="3" id="KW-1185">Reference proteome</keyword>
<organism evidence="2 3">
    <name type="scientific">Candidatus Thermokryptus mobilis</name>
    <dbReference type="NCBI Taxonomy" id="1643428"/>
    <lineage>
        <taxon>Bacteria</taxon>
        <taxon>Pseudomonadati</taxon>
        <taxon>Candidatus Kryptoniota</taxon>
        <taxon>Candidatus Thermokryptus</taxon>
    </lineage>
</organism>
<dbReference type="OrthoDB" id="9798226at2"/>
<evidence type="ECO:0000256" key="1">
    <source>
        <dbReference type="SAM" id="Coils"/>
    </source>
</evidence>
<dbReference type="Proteomes" id="UP000320623">
    <property type="component" value="Unassembled WGS sequence"/>
</dbReference>
<dbReference type="AlphaFoldDB" id="A0A0S4N558"/>
<dbReference type="STRING" id="1643428.GCA_001442855_01189"/>
<dbReference type="EMBL" id="FAOO01000007">
    <property type="protein sequence ID" value="CUU05286.1"/>
    <property type="molecule type" value="Genomic_DNA"/>
</dbReference>
<reference evidence="3" key="1">
    <citation type="submission" date="2015-11" db="EMBL/GenBank/DDBJ databases">
        <authorList>
            <person name="Varghese N."/>
        </authorList>
    </citation>
    <scope>NUCLEOTIDE SEQUENCE [LARGE SCALE GENOMIC DNA]</scope>
</reference>